<proteinExistence type="predicted"/>
<sequence>MPRGQKLYWRPSDIPTSALLLLALAAIAALIVVETFTREEASDYYDEMLDASRLVQQSIETLRPIRGRIEPINPDVDPLRSGLIGVASSPITSNSGHLEAKQATINPNWAAVVIRLLAEAGVEPGDHVAVAVSGSFPALNLSVYAALESMDVTPIAIVSGSASQWGANVPGFAWMDISRELRNAELIDMQARAATLGGIEDRGIGLNERGLQLIRSAADRAGIELMVPDSYDAAVAERIRIYNQGADGQPIAALVNVGGGTATTGPESIDHYFGSGLIRKAPSAAFRVPSVMGHFLQEGVPVINFSGIRGLATQFGLPYPPQRMESVGSGGVYRAESYQRWLAALMIVLLLGLTALIMRSANIALAAGQSGRKKDAMKPKV</sequence>
<dbReference type="AlphaFoldDB" id="A0A3E1KC92"/>
<evidence type="ECO:0000313" key="2">
    <source>
        <dbReference type="EMBL" id="RFF32343.1"/>
    </source>
</evidence>
<keyword evidence="1" id="KW-1133">Transmembrane helix</keyword>
<feature type="transmembrane region" description="Helical" evidence="1">
    <location>
        <begin position="341"/>
        <end position="368"/>
    </location>
</feature>
<dbReference type="OrthoDB" id="6233025at2"/>
<keyword evidence="1" id="KW-0812">Transmembrane</keyword>
<name>A0A3E1KC92_9GAMM</name>
<dbReference type="InterPro" id="IPR027602">
    <property type="entry name" value="PGA_system"/>
</dbReference>
<keyword evidence="1" id="KW-0472">Membrane</keyword>
<keyword evidence="3" id="KW-1185">Reference proteome</keyword>
<reference evidence="2 3" key="1">
    <citation type="submission" date="2018-08" db="EMBL/GenBank/DDBJ databases">
        <title>Wenzhouxiangella salilacus sp. nov., a novel bacterium isolated from a saline lake in Xinjiang Province, China.</title>
        <authorList>
            <person name="Han S."/>
        </authorList>
    </citation>
    <scope>NUCLEOTIDE SEQUENCE [LARGE SCALE GENOMIC DNA]</scope>
    <source>
        <strain evidence="2 3">XDB06</strain>
    </source>
</reference>
<organism evidence="2 3">
    <name type="scientific">Wenzhouxiangella sediminis</name>
    <dbReference type="NCBI Taxonomy" id="1792836"/>
    <lineage>
        <taxon>Bacteria</taxon>
        <taxon>Pseudomonadati</taxon>
        <taxon>Pseudomonadota</taxon>
        <taxon>Gammaproteobacteria</taxon>
        <taxon>Chromatiales</taxon>
        <taxon>Wenzhouxiangellaceae</taxon>
        <taxon>Wenzhouxiangella</taxon>
    </lineage>
</organism>
<dbReference type="NCBIfam" id="TIGR04332">
    <property type="entry name" value="gamma_Glu_sys"/>
    <property type="match status" value="1"/>
</dbReference>
<dbReference type="EMBL" id="QUZK01000012">
    <property type="protein sequence ID" value="RFF32343.1"/>
    <property type="molecule type" value="Genomic_DNA"/>
</dbReference>
<gene>
    <name evidence="2" type="primary">pgsW</name>
    <name evidence="2" type="ORF">DZC52_02195</name>
</gene>
<evidence type="ECO:0000313" key="3">
    <source>
        <dbReference type="Proteomes" id="UP000260351"/>
    </source>
</evidence>
<dbReference type="Proteomes" id="UP000260351">
    <property type="component" value="Unassembled WGS sequence"/>
</dbReference>
<protein>
    <submittedName>
        <fullName evidence="2">Poly-gamma-glutamate system protein</fullName>
    </submittedName>
</protein>
<accession>A0A3E1KC92</accession>
<evidence type="ECO:0000256" key="1">
    <source>
        <dbReference type="SAM" id="Phobius"/>
    </source>
</evidence>
<comment type="caution">
    <text evidence="2">The sequence shown here is derived from an EMBL/GenBank/DDBJ whole genome shotgun (WGS) entry which is preliminary data.</text>
</comment>